<dbReference type="Pfam" id="PF02517">
    <property type="entry name" value="Rce1-like"/>
    <property type="match status" value="1"/>
</dbReference>
<feature type="transmembrane region" description="Helical" evidence="1">
    <location>
        <begin position="89"/>
        <end position="108"/>
    </location>
</feature>
<reference evidence="3 4" key="1">
    <citation type="submission" date="2016-10" db="EMBL/GenBank/DDBJ databases">
        <authorList>
            <person name="de Groot N.N."/>
        </authorList>
    </citation>
    <scope>NUCLEOTIDE SEQUENCE [LARGE SCALE GENOMIC DNA]</scope>
    <source>
        <strain evidence="3 4">DSM 1736</strain>
    </source>
</reference>
<keyword evidence="1" id="KW-0472">Membrane</keyword>
<keyword evidence="1" id="KW-0812">Transmembrane</keyword>
<dbReference type="InterPro" id="IPR003675">
    <property type="entry name" value="Rce1/LyrA-like_dom"/>
</dbReference>
<feature type="transmembrane region" description="Helical" evidence="1">
    <location>
        <begin position="123"/>
        <end position="142"/>
    </location>
</feature>
<feature type="transmembrane region" description="Helical" evidence="1">
    <location>
        <begin position="12"/>
        <end position="32"/>
    </location>
</feature>
<dbReference type="GO" id="GO:0080120">
    <property type="term" value="P:CAAX-box protein maturation"/>
    <property type="evidence" value="ECO:0007669"/>
    <property type="project" value="UniProtKB-ARBA"/>
</dbReference>
<protein>
    <recommendedName>
        <fullName evidence="2">CAAX prenyl protease 2/Lysostaphin resistance protein A-like domain-containing protein</fullName>
    </recommendedName>
</protein>
<feature type="transmembrane region" description="Helical" evidence="1">
    <location>
        <begin position="52"/>
        <end position="68"/>
    </location>
</feature>
<dbReference type="Proteomes" id="UP000214880">
    <property type="component" value="Unassembled WGS sequence"/>
</dbReference>
<evidence type="ECO:0000256" key="1">
    <source>
        <dbReference type="SAM" id="Phobius"/>
    </source>
</evidence>
<keyword evidence="4" id="KW-1185">Reference proteome</keyword>
<evidence type="ECO:0000313" key="4">
    <source>
        <dbReference type="Proteomes" id="UP000214880"/>
    </source>
</evidence>
<dbReference type="PANTHER" id="PTHR43592:SF15">
    <property type="entry name" value="CAAX AMINO TERMINAL PROTEASE FAMILY PROTEIN"/>
    <property type="match status" value="1"/>
</dbReference>
<dbReference type="OrthoDB" id="9782250at2"/>
<feature type="domain" description="CAAX prenyl protease 2/Lysostaphin resistance protein A-like" evidence="2">
    <location>
        <begin position="125"/>
        <end position="220"/>
    </location>
</feature>
<feature type="transmembrane region" description="Helical" evidence="1">
    <location>
        <begin position="174"/>
        <end position="194"/>
    </location>
</feature>
<dbReference type="AlphaFoldDB" id="A0A1G9XA87"/>
<keyword evidence="1" id="KW-1133">Transmembrane helix</keyword>
<proteinExistence type="predicted"/>
<dbReference type="RefSeq" id="WP_092074403.1">
    <property type="nucleotide sequence ID" value="NZ_FNHB01000009.1"/>
</dbReference>
<evidence type="ECO:0000259" key="2">
    <source>
        <dbReference type="Pfam" id="PF02517"/>
    </source>
</evidence>
<organism evidence="3 4">
    <name type="scientific">Dendrosporobacter quercicolus</name>
    <dbReference type="NCBI Taxonomy" id="146817"/>
    <lineage>
        <taxon>Bacteria</taxon>
        <taxon>Bacillati</taxon>
        <taxon>Bacillota</taxon>
        <taxon>Negativicutes</taxon>
        <taxon>Selenomonadales</taxon>
        <taxon>Sporomusaceae</taxon>
        <taxon>Dendrosporobacter</taxon>
    </lineage>
</organism>
<name>A0A1G9XA87_9FIRM</name>
<feature type="transmembrane region" description="Helical" evidence="1">
    <location>
        <begin position="149"/>
        <end position="168"/>
    </location>
</feature>
<accession>A0A1G9XA87</accession>
<dbReference type="GO" id="GO:0004175">
    <property type="term" value="F:endopeptidase activity"/>
    <property type="evidence" value="ECO:0007669"/>
    <property type="project" value="UniProtKB-ARBA"/>
</dbReference>
<gene>
    <name evidence="3" type="ORF">SAMN04488502_10933</name>
</gene>
<dbReference type="EMBL" id="FNHB01000009">
    <property type="protein sequence ID" value="SDM93577.1"/>
    <property type="molecule type" value="Genomic_DNA"/>
</dbReference>
<sequence>MWASGRTNRESKMPLAGLAGYIVVFFSLWTFYNFEVASVFKMQYPGLYRYDVVKLLLWTLPVFVYLKYENRAAFTALRLRSITGAGVKWAVCVSLFFVAYQFIGTIVIGEELRFNLDFAANKWIKGVILVGFTEEILFRGFLLQKIAAYINFGLANLITSLLFLFIHFPGWLALNMLPATLFLKIALFAFIFIFSMMQGYVLKKTDSLWVCIVIHSINNLAANALGA</sequence>
<dbReference type="STRING" id="146817.SAMN04488502_10933"/>
<evidence type="ECO:0000313" key="3">
    <source>
        <dbReference type="EMBL" id="SDM93577.1"/>
    </source>
</evidence>
<dbReference type="PANTHER" id="PTHR43592">
    <property type="entry name" value="CAAX AMINO TERMINAL PROTEASE"/>
    <property type="match status" value="1"/>
</dbReference>